<feature type="transmembrane region" description="Helical" evidence="8">
    <location>
        <begin position="161"/>
        <end position="181"/>
    </location>
</feature>
<feature type="transmembrane region" description="Helical" evidence="8">
    <location>
        <begin position="282"/>
        <end position="302"/>
    </location>
</feature>
<evidence type="ECO:0000256" key="7">
    <source>
        <dbReference type="ARBA" id="ARBA00023136"/>
    </source>
</evidence>
<accession>A0A7H0H5W3</accession>
<feature type="transmembrane region" description="Helical" evidence="8">
    <location>
        <begin position="187"/>
        <end position="214"/>
    </location>
</feature>
<dbReference type="AlphaFoldDB" id="A0A7H0H5W3"/>
<organism evidence="9 10">
    <name type="scientific">Tessaracoccus defluvii</name>
    <dbReference type="NCBI Taxonomy" id="1285901"/>
    <lineage>
        <taxon>Bacteria</taxon>
        <taxon>Bacillati</taxon>
        <taxon>Actinomycetota</taxon>
        <taxon>Actinomycetes</taxon>
        <taxon>Propionibacteriales</taxon>
        <taxon>Propionibacteriaceae</taxon>
        <taxon>Tessaracoccus</taxon>
    </lineage>
</organism>
<dbReference type="Proteomes" id="UP000516117">
    <property type="component" value="Chromosome"/>
</dbReference>
<evidence type="ECO:0000256" key="6">
    <source>
        <dbReference type="ARBA" id="ARBA00022989"/>
    </source>
</evidence>
<evidence type="ECO:0000313" key="9">
    <source>
        <dbReference type="EMBL" id="QNP55929.1"/>
    </source>
</evidence>
<dbReference type="Gene3D" id="1.20.1530.20">
    <property type="match status" value="1"/>
</dbReference>
<evidence type="ECO:0000256" key="5">
    <source>
        <dbReference type="ARBA" id="ARBA00022692"/>
    </source>
</evidence>
<comment type="subcellular location">
    <subcellularLocation>
        <location evidence="1">Cell membrane</location>
        <topology evidence="1">Multi-pass membrane protein</topology>
    </subcellularLocation>
</comment>
<keyword evidence="6 8" id="KW-1133">Transmembrane helix</keyword>
<keyword evidence="5 8" id="KW-0812">Transmembrane</keyword>
<dbReference type="InterPro" id="IPR004776">
    <property type="entry name" value="Mem_transp_PIN-like"/>
</dbReference>
<proteinExistence type="inferred from homology"/>
<comment type="similarity">
    <text evidence="2">Belongs to the auxin efflux carrier (TC 2.A.69) family.</text>
</comment>
<protein>
    <submittedName>
        <fullName evidence="9">AEC family transporter</fullName>
    </submittedName>
</protein>
<dbReference type="KEGG" id="tdf:H9L22_17850"/>
<dbReference type="EMBL" id="CP060789">
    <property type="protein sequence ID" value="QNP55929.1"/>
    <property type="molecule type" value="Genomic_DNA"/>
</dbReference>
<dbReference type="InterPro" id="IPR038770">
    <property type="entry name" value="Na+/solute_symporter_sf"/>
</dbReference>
<evidence type="ECO:0000256" key="3">
    <source>
        <dbReference type="ARBA" id="ARBA00022448"/>
    </source>
</evidence>
<feature type="transmembrane region" description="Helical" evidence="8">
    <location>
        <begin position="226"/>
        <end position="244"/>
    </location>
</feature>
<gene>
    <name evidence="9" type="ORF">H9L22_17850</name>
</gene>
<keyword evidence="10" id="KW-1185">Reference proteome</keyword>
<evidence type="ECO:0000256" key="2">
    <source>
        <dbReference type="ARBA" id="ARBA00010145"/>
    </source>
</evidence>
<dbReference type="RefSeq" id="WP_187721049.1">
    <property type="nucleotide sequence ID" value="NZ_BAABBL010000017.1"/>
</dbReference>
<dbReference type="PANTHER" id="PTHR36838">
    <property type="entry name" value="AUXIN EFFLUX CARRIER FAMILY PROTEIN"/>
    <property type="match status" value="1"/>
</dbReference>
<keyword evidence="4" id="KW-1003">Cell membrane</keyword>
<keyword evidence="3" id="KW-0813">Transport</keyword>
<evidence type="ECO:0000256" key="4">
    <source>
        <dbReference type="ARBA" id="ARBA00022475"/>
    </source>
</evidence>
<feature type="transmembrane region" description="Helical" evidence="8">
    <location>
        <begin position="250"/>
        <end position="270"/>
    </location>
</feature>
<dbReference type="PANTHER" id="PTHR36838:SF3">
    <property type="entry name" value="TRANSPORTER AUXIN EFFLUX CARRIER EC FAMILY"/>
    <property type="match status" value="1"/>
</dbReference>
<name>A0A7H0H5W3_9ACTN</name>
<feature type="transmembrane region" description="Helical" evidence="8">
    <location>
        <begin position="94"/>
        <end position="113"/>
    </location>
</feature>
<dbReference type="Pfam" id="PF03547">
    <property type="entry name" value="Mem_trans"/>
    <property type="match status" value="1"/>
</dbReference>
<evidence type="ECO:0000256" key="1">
    <source>
        <dbReference type="ARBA" id="ARBA00004651"/>
    </source>
</evidence>
<evidence type="ECO:0000256" key="8">
    <source>
        <dbReference type="SAM" id="Phobius"/>
    </source>
</evidence>
<keyword evidence="7 8" id="KW-0472">Membrane</keyword>
<reference evidence="9 10" key="1">
    <citation type="submission" date="2020-08" db="EMBL/GenBank/DDBJ databases">
        <title>Genome sequence of Tessaracoccus defluvii JCM 17540T.</title>
        <authorList>
            <person name="Hyun D.-W."/>
            <person name="Bae J.-W."/>
        </authorList>
    </citation>
    <scope>NUCLEOTIDE SEQUENCE [LARGE SCALE GENOMIC DNA]</scope>
    <source>
        <strain evidence="9 10">JCM 17540</strain>
    </source>
</reference>
<evidence type="ECO:0000313" key="10">
    <source>
        <dbReference type="Proteomes" id="UP000516117"/>
    </source>
</evidence>
<feature type="transmembrane region" description="Helical" evidence="8">
    <location>
        <begin position="119"/>
        <end position="141"/>
    </location>
</feature>
<dbReference type="GO" id="GO:0005886">
    <property type="term" value="C:plasma membrane"/>
    <property type="evidence" value="ECO:0007669"/>
    <property type="project" value="UniProtKB-SubCell"/>
</dbReference>
<feature type="transmembrane region" description="Helical" evidence="8">
    <location>
        <begin position="60"/>
        <end position="82"/>
    </location>
</feature>
<dbReference type="GO" id="GO:0055085">
    <property type="term" value="P:transmembrane transport"/>
    <property type="evidence" value="ECO:0007669"/>
    <property type="project" value="InterPro"/>
</dbReference>
<sequence length="304" mass="32583">MVEIAVKALSLVAVVGLALVLKRVGWASIRDFPLVSRLVLSVTLPCALLTSFNEYTLDTALLSLVLIGLVATSAQQVIGYLLARRRGRREQAFAVLNSGSFNIGAFGMPYLSGFMGPQAILYAALFDIGNAVGGAGIGYGWGMALSREPGRRRWRETLRTLLGSPVLITYLALLAMQLLRLRLPDPVIAFTGLVGAANPFLAMLMIGLGLEIRLDRSKYAAAARHLAVRYAFCAVAAWACWTLLPFGTEVRLVLVMVLFAPIASMIAGFTGRAGLDVELSSFMTSVSLIVGIVAMPTLYVLLTS</sequence>